<evidence type="ECO:0000256" key="6">
    <source>
        <dbReference type="ARBA" id="ARBA00023004"/>
    </source>
</evidence>
<keyword evidence="4" id="KW-0479">Metal-binding</keyword>
<keyword evidence="10" id="KW-1185">Reference proteome</keyword>
<dbReference type="GO" id="GO:0016705">
    <property type="term" value="F:oxidoreductase activity, acting on paired donors, with incorporation or reduction of molecular oxygen"/>
    <property type="evidence" value="ECO:0007669"/>
    <property type="project" value="InterPro"/>
</dbReference>
<dbReference type="GO" id="GO:0005506">
    <property type="term" value="F:iron ion binding"/>
    <property type="evidence" value="ECO:0007669"/>
    <property type="project" value="InterPro"/>
</dbReference>
<dbReference type="Proteomes" id="UP000811609">
    <property type="component" value="Chromosome 13"/>
</dbReference>
<evidence type="ECO:0000256" key="4">
    <source>
        <dbReference type="ARBA" id="ARBA00022723"/>
    </source>
</evidence>
<evidence type="ECO:0000256" key="1">
    <source>
        <dbReference type="ARBA" id="ARBA00001971"/>
    </source>
</evidence>
<keyword evidence="8" id="KW-0472">Membrane</keyword>
<keyword evidence="6" id="KW-0408">Iron</keyword>
<sequence>MSSASSLSFNQWRIDVHDDHSATSPLRASKFLTFLQLVLLPATVLIFIFLSKTLMKSKRVAPLPPGPKPWPIVGNLPELFKNKPRYKWLHRLMKEFNTEIACIRLGRVHVIPVASPEISMEFLKKYDAVFASRPITVTTNMFSNGFLTAGVSPWGDQWKKMRRVLTSEILSPARLKWLLAKRNEEADNLVRVIYNMCKGSAISDTCSTSGTVVDVRTVSQHFTGNVMRRMIFNKRYYGKGREDGGPCFEEQEHIQALFAMLLYVYAFCVSDYMSILKPFDLDGHEKVVRNALKVIKKYEDPIVDERVQMWKEGKRTEPEDLLDIFISIKDDDGNPLLSTEEIKAQITELLLATVDNPSNAAEWALAEMLNQPEQIQKAVEEIDRVVGKERLVQESDLPKLPYVTACAREALRIHSIAPFNLPHVSTAEVTVAGYFIPKGSQVLLSRLGLGRNPRVWEEPLRFDPERHLKDNLCELGLAEPELRFITFTRGRRGCMGGTLGTLITLMLLARLLQGFKWSIPPNNNMEKIDLTENDQLFLAEPLQAYAEPRLPPHLYQP</sequence>
<evidence type="ECO:0000256" key="3">
    <source>
        <dbReference type="ARBA" id="ARBA00022617"/>
    </source>
</evidence>
<dbReference type="GO" id="GO:0020037">
    <property type="term" value="F:heme binding"/>
    <property type="evidence" value="ECO:0007669"/>
    <property type="project" value="InterPro"/>
</dbReference>
<keyword evidence="8" id="KW-0812">Transmembrane</keyword>
<keyword evidence="5" id="KW-0560">Oxidoreductase</keyword>
<dbReference type="FunFam" id="1.10.630.10:FF:000037">
    <property type="entry name" value="Cytochrome P450 9"/>
    <property type="match status" value="1"/>
</dbReference>
<dbReference type="Pfam" id="PF00067">
    <property type="entry name" value="p450"/>
    <property type="match status" value="1"/>
</dbReference>
<comment type="caution">
    <text evidence="9">The sequence shown here is derived from an EMBL/GenBank/DDBJ whole genome shotgun (WGS) entry which is preliminary data.</text>
</comment>
<evidence type="ECO:0000256" key="2">
    <source>
        <dbReference type="ARBA" id="ARBA00010617"/>
    </source>
</evidence>
<evidence type="ECO:0000313" key="10">
    <source>
        <dbReference type="Proteomes" id="UP000811609"/>
    </source>
</evidence>
<dbReference type="GO" id="GO:0004497">
    <property type="term" value="F:monooxygenase activity"/>
    <property type="evidence" value="ECO:0007669"/>
    <property type="project" value="UniProtKB-KW"/>
</dbReference>
<dbReference type="AlphaFoldDB" id="A0A8T1NUU2"/>
<reference evidence="9" key="1">
    <citation type="submission" date="2020-12" db="EMBL/GenBank/DDBJ databases">
        <title>WGS assembly of Carya illinoinensis cv. Pawnee.</title>
        <authorList>
            <person name="Platts A."/>
            <person name="Shu S."/>
            <person name="Wright S."/>
            <person name="Barry K."/>
            <person name="Edger P."/>
            <person name="Pires J.C."/>
            <person name="Schmutz J."/>
        </authorList>
    </citation>
    <scope>NUCLEOTIDE SEQUENCE</scope>
    <source>
        <tissue evidence="9">Leaf</tissue>
    </source>
</reference>
<evidence type="ECO:0000256" key="5">
    <source>
        <dbReference type="ARBA" id="ARBA00023002"/>
    </source>
</evidence>
<dbReference type="GO" id="GO:0019756">
    <property type="term" value="P:cyanogenic glycoside biosynthetic process"/>
    <property type="evidence" value="ECO:0007669"/>
    <property type="project" value="UniProtKB-ARBA"/>
</dbReference>
<feature type="transmembrane region" description="Helical" evidence="8">
    <location>
        <begin position="31"/>
        <end position="50"/>
    </location>
</feature>
<evidence type="ECO:0000313" key="9">
    <source>
        <dbReference type="EMBL" id="KAG6632693.1"/>
    </source>
</evidence>
<keyword evidence="8" id="KW-1133">Transmembrane helix</keyword>
<accession>A0A8T1NUU2</accession>
<comment type="similarity">
    <text evidence="2">Belongs to the cytochrome P450 family.</text>
</comment>
<evidence type="ECO:0000256" key="8">
    <source>
        <dbReference type="SAM" id="Phobius"/>
    </source>
</evidence>
<dbReference type="PANTHER" id="PTHR47944">
    <property type="entry name" value="CYTOCHROME P450 98A9"/>
    <property type="match status" value="1"/>
</dbReference>
<dbReference type="EMBL" id="CM031821">
    <property type="protein sequence ID" value="KAG6632693.1"/>
    <property type="molecule type" value="Genomic_DNA"/>
</dbReference>
<gene>
    <name evidence="9" type="ORF">CIPAW_13G176600</name>
</gene>
<feature type="transmembrane region" description="Helical" evidence="8">
    <location>
        <begin position="493"/>
        <end position="512"/>
    </location>
</feature>
<dbReference type="InterPro" id="IPR001128">
    <property type="entry name" value="Cyt_P450"/>
</dbReference>
<keyword evidence="7" id="KW-0503">Monooxygenase</keyword>
<name>A0A8T1NUU2_CARIL</name>
<comment type="cofactor">
    <cofactor evidence="1">
        <name>heme</name>
        <dbReference type="ChEBI" id="CHEBI:30413"/>
    </cofactor>
</comment>
<dbReference type="PANTHER" id="PTHR47944:SF4">
    <property type="entry name" value="OS09G0441700 PROTEIN"/>
    <property type="match status" value="1"/>
</dbReference>
<keyword evidence="3" id="KW-0349">Heme</keyword>
<evidence type="ECO:0008006" key="11">
    <source>
        <dbReference type="Google" id="ProtNLM"/>
    </source>
</evidence>
<protein>
    <recommendedName>
        <fullName evidence="11">Cytochrome P450</fullName>
    </recommendedName>
</protein>
<organism evidence="9 10">
    <name type="scientific">Carya illinoinensis</name>
    <name type="common">Pecan</name>
    <dbReference type="NCBI Taxonomy" id="32201"/>
    <lineage>
        <taxon>Eukaryota</taxon>
        <taxon>Viridiplantae</taxon>
        <taxon>Streptophyta</taxon>
        <taxon>Embryophyta</taxon>
        <taxon>Tracheophyta</taxon>
        <taxon>Spermatophyta</taxon>
        <taxon>Magnoliopsida</taxon>
        <taxon>eudicotyledons</taxon>
        <taxon>Gunneridae</taxon>
        <taxon>Pentapetalae</taxon>
        <taxon>rosids</taxon>
        <taxon>fabids</taxon>
        <taxon>Fagales</taxon>
        <taxon>Juglandaceae</taxon>
        <taxon>Carya</taxon>
    </lineage>
</organism>
<evidence type="ECO:0000256" key="7">
    <source>
        <dbReference type="ARBA" id="ARBA00023033"/>
    </source>
</evidence>
<proteinExistence type="inferred from homology"/>